<dbReference type="Proteomes" id="UP000231019">
    <property type="component" value="Unassembled WGS sequence"/>
</dbReference>
<evidence type="ECO:0000259" key="2">
    <source>
        <dbReference type="Pfam" id="PF13581"/>
    </source>
</evidence>
<dbReference type="InterPro" id="IPR036890">
    <property type="entry name" value="HATPase_C_sf"/>
</dbReference>
<keyword evidence="1" id="KW-0723">Serine/threonine-protein kinase</keyword>
<dbReference type="InterPro" id="IPR050267">
    <property type="entry name" value="Anti-sigma-factor_SerPK"/>
</dbReference>
<dbReference type="PANTHER" id="PTHR35526">
    <property type="entry name" value="ANTI-SIGMA-F FACTOR RSBW-RELATED"/>
    <property type="match status" value="1"/>
</dbReference>
<organism evidence="3 4">
    <name type="scientific">bacterium (Candidatus Blackallbacteria) CG17_big_fil_post_rev_8_21_14_2_50_48_46</name>
    <dbReference type="NCBI Taxonomy" id="2014261"/>
    <lineage>
        <taxon>Bacteria</taxon>
        <taxon>Candidatus Blackallbacteria</taxon>
    </lineage>
</organism>
<dbReference type="GO" id="GO:0005524">
    <property type="term" value="F:ATP binding"/>
    <property type="evidence" value="ECO:0007669"/>
    <property type="project" value="UniProtKB-KW"/>
</dbReference>
<dbReference type="Gene3D" id="3.30.565.10">
    <property type="entry name" value="Histidine kinase-like ATPase, C-terminal domain"/>
    <property type="match status" value="1"/>
</dbReference>
<accession>A0A2M7FXF0</accession>
<gene>
    <name evidence="3" type="ORF">COW36_24880</name>
</gene>
<feature type="domain" description="Histidine kinase/HSP90-like ATPase" evidence="2">
    <location>
        <begin position="27"/>
        <end position="142"/>
    </location>
</feature>
<dbReference type="InterPro" id="IPR003594">
    <property type="entry name" value="HATPase_dom"/>
</dbReference>
<dbReference type="SUPFAM" id="SSF55874">
    <property type="entry name" value="ATPase domain of HSP90 chaperone/DNA topoisomerase II/histidine kinase"/>
    <property type="match status" value="1"/>
</dbReference>
<dbReference type="GO" id="GO:0004674">
    <property type="term" value="F:protein serine/threonine kinase activity"/>
    <property type="evidence" value="ECO:0007669"/>
    <property type="project" value="UniProtKB-KW"/>
</dbReference>
<name>A0A2M7FXF0_9BACT</name>
<protein>
    <submittedName>
        <fullName evidence="3">ATP-binding protein</fullName>
    </submittedName>
</protein>
<dbReference type="Pfam" id="PF13581">
    <property type="entry name" value="HATPase_c_2"/>
    <property type="match status" value="1"/>
</dbReference>
<comment type="caution">
    <text evidence="3">The sequence shown here is derived from an EMBL/GenBank/DDBJ whole genome shotgun (WGS) entry which is preliminary data.</text>
</comment>
<dbReference type="EMBL" id="PFFQ01000066">
    <property type="protein sequence ID" value="PIW13911.1"/>
    <property type="molecule type" value="Genomic_DNA"/>
</dbReference>
<evidence type="ECO:0000256" key="1">
    <source>
        <dbReference type="ARBA" id="ARBA00022527"/>
    </source>
</evidence>
<keyword evidence="1" id="KW-0808">Transferase</keyword>
<keyword evidence="3" id="KW-0067">ATP-binding</keyword>
<dbReference type="PANTHER" id="PTHR35526:SF3">
    <property type="entry name" value="ANTI-SIGMA-F FACTOR RSBW"/>
    <property type="match status" value="1"/>
</dbReference>
<dbReference type="AlphaFoldDB" id="A0A2M7FXF0"/>
<proteinExistence type="predicted"/>
<sequence>MREGDKSPAAIKEIELTIPVMPDMEITATHTATSVAEYMKFDPDRIDEVKMALIEAIINAFEHSQSRDGKVRIKFLIGEDNLTVIIQDHGKGFDIQQIEKPEIASKLHASYKRGWGLMLIEKLMDTVYIESNEHGTTLVMSKNRN</sequence>
<evidence type="ECO:0000313" key="3">
    <source>
        <dbReference type="EMBL" id="PIW13911.1"/>
    </source>
</evidence>
<evidence type="ECO:0000313" key="4">
    <source>
        <dbReference type="Proteomes" id="UP000231019"/>
    </source>
</evidence>
<keyword evidence="1" id="KW-0418">Kinase</keyword>
<keyword evidence="3" id="KW-0547">Nucleotide-binding</keyword>
<dbReference type="CDD" id="cd16936">
    <property type="entry name" value="HATPase_RsbW-like"/>
    <property type="match status" value="1"/>
</dbReference>
<reference evidence="3 4" key="1">
    <citation type="submission" date="2017-09" db="EMBL/GenBank/DDBJ databases">
        <title>Depth-based differentiation of microbial function through sediment-hosted aquifers and enrichment of novel symbionts in the deep terrestrial subsurface.</title>
        <authorList>
            <person name="Probst A.J."/>
            <person name="Ladd B."/>
            <person name="Jarett J.K."/>
            <person name="Geller-Mcgrath D.E."/>
            <person name="Sieber C.M."/>
            <person name="Emerson J.B."/>
            <person name="Anantharaman K."/>
            <person name="Thomas B.C."/>
            <person name="Malmstrom R."/>
            <person name="Stieglmeier M."/>
            <person name="Klingl A."/>
            <person name="Woyke T."/>
            <person name="Ryan C.M."/>
            <person name="Banfield J.F."/>
        </authorList>
    </citation>
    <scope>NUCLEOTIDE SEQUENCE [LARGE SCALE GENOMIC DNA]</scope>
    <source>
        <strain evidence="3">CG17_big_fil_post_rev_8_21_14_2_50_48_46</strain>
    </source>
</reference>